<accession>A0A551Y0Q3</accession>
<gene>
    <name evidence="2" type="ORF">EWV85_11155</name>
</gene>
<evidence type="ECO:0008006" key="4">
    <source>
        <dbReference type="Google" id="ProtNLM"/>
    </source>
</evidence>
<keyword evidence="1" id="KW-1133">Transmembrane helix</keyword>
<reference evidence="2 3" key="1">
    <citation type="submission" date="2019-01" db="EMBL/GenBank/DDBJ databases">
        <title>Coherence of Microcystis species and biogeography revealed through population genomics.</title>
        <authorList>
            <person name="Perez-Carrascal O.M."/>
            <person name="Terrat Y."/>
            <person name="Giani A."/>
            <person name="Fortin N."/>
            <person name="Tromas N."/>
            <person name="Shapiro B.J."/>
        </authorList>
    </citation>
    <scope>NUCLEOTIDE SEQUENCE [LARGE SCALE GENOMIC DNA]</scope>
    <source>
        <strain evidence="2">Ma_QC_C_20070703_M131</strain>
    </source>
</reference>
<dbReference type="Proteomes" id="UP000316443">
    <property type="component" value="Unassembled WGS sequence"/>
</dbReference>
<dbReference type="AlphaFoldDB" id="A0A551Y0Q3"/>
<evidence type="ECO:0000313" key="2">
    <source>
        <dbReference type="EMBL" id="TRT54534.1"/>
    </source>
</evidence>
<keyword evidence="1" id="KW-0472">Membrane</keyword>
<evidence type="ECO:0000256" key="1">
    <source>
        <dbReference type="SAM" id="Phobius"/>
    </source>
</evidence>
<feature type="transmembrane region" description="Helical" evidence="1">
    <location>
        <begin position="32"/>
        <end position="54"/>
    </location>
</feature>
<keyword evidence="1" id="KW-0812">Transmembrane</keyword>
<sequence>MHFYLRYINHLGSLQKKSAHRRLQAGFTITELLLAGVLMLIAVLVSGIGVINLLRSNYRANADSEIRNNLNRTLEFVSDDVRRAKTIATSETAIRSSRVPLGARAVLAFQIPDPSNPGVELPDQIVYYTKGPENSLTGPRVLWRFGPNLDDNGNYTTPQNISTWQHSPVTDRLADATNNQRRYNCDPFQTVEVPTGWQRIPAAREQVEGFYTCVRGGQVILNANAQVEMTTLTAGTRDKVDYAASTRVATRAINDLFFLAAAPFNLRQGTGEARPNPTLPIVTLPATVIAEIIQGETCTLSSSCGVVAAPDRFLPGQPTVAMGSPVQANIGDGIVVFVNRLRNVYVNDQLQSGVEAYTRDNLPRNINISLNSNQVLFVLTSRTNSQSYQVLVTFTPR</sequence>
<proteinExistence type="predicted"/>
<dbReference type="EMBL" id="SFCA01000114">
    <property type="protein sequence ID" value="TRT54534.1"/>
    <property type="molecule type" value="Genomic_DNA"/>
</dbReference>
<evidence type="ECO:0000313" key="3">
    <source>
        <dbReference type="Proteomes" id="UP000316443"/>
    </source>
</evidence>
<comment type="caution">
    <text evidence="2">The sequence shown here is derived from an EMBL/GenBank/DDBJ whole genome shotgun (WGS) entry which is preliminary data.</text>
</comment>
<protein>
    <recommendedName>
        <fullName evidence="4">Type II secretion system protein</fullName>
    </recommendedName>
</protein>
<name>A0A551Y0Q3_MICAE</name>
<organism evidence="2 3">
    <name type="scientific">Microcystis aeruginosa Ma_QC_C_20070703_M131</name>
    <dbReference type="NCBI Taxonomy" id="2486263"/>
    <lineage>
        <taxon>Bacteria</taxon>
        <taxon>Bacillati</taxon>
        <taxon>Cyanobacteriota</taxon>
        <taxon>Cyanophyceae</taxon>
        <taxon>Oscillatoriophycideae</taxon>
        <taxon>Chroococcales</taxon>
        <taxon>Microcystaceae</taxon>
        <taxon>Microcystis</taxon>
    </lineage>
</organism>